<evidence type="ECO:0000313" key="2">
    <source>
        <dbReference type="Proteomes" id="UP000002725"/>
    </source>
</evidence>
<keyword evidence="2" id="KW-1185">Reference proteome</keyword>
<evidence type="ECO:0000313" key="1">
    <source>
        <dbReference type="EMBL" id="ACF45209.1"/>
    </source>
</evidence>
<dbReference type="KEGG" id="paa:Paes_0150"/>
<accession>B4S3B5</accession>
<dbReference type="RefSeq" id="WP_012504746.1">
    <property type="nucleotide sequence ID" value="NC_011059.1"/>
</dbReference>
<dbReference type="Pfam" id="PF18845">
    <property type="entry name" value="baeRF_family3"/>
    <property type="match status" value="1"/>
</dbReference>
<gene>
    <name evidence="1" type="ordered locus">Paes_0150</name>
</gene>
<protein>
    <submittedName>
        <fullName evidence="1">Uncharacterized protein</fullName>
    </submittedName>
</protein>
<dbReference type="EMBL" id="CP001108">
    <property type="protein sequence ID" value="ACF45209.1"/>
    <property type="molecule type" value="Genomic_DNA"/>
</dbReference>
<dbReference type="HOGENOM" id="CLU_044180_2_1_10"/>
<sequence length="381" mass="42446">MSTRVSDYPAVVLAAHKPPCLSIYQKTHRHHPENQQDPIRFRNLVKQLEESLRKKYPKRDVAPLMQPFYDLAENHRFWNHTLDGLAVFGAPDHFSFYRLPEPVREIVVAAETFHTKPLLRVFQTYERYQVLSLTRSEVKLYEGTKDSFDELSLAESVPHTLTEALGEEITAPHQTVASYGGTKGPAMHHGHGAKKDESAIDAERFFRLVDKGILDHHSQQSGLPLLLAALGENQGLFRQISQNPFLMNEGIDFNPDALKNGSLHEKSWAVVEPQIRSRMDALLQEYEAAQPKGMGSGDLEQVAAAAAAGKVATLFIGSDVQVPGRLDRVSGAIELDELVDPEVDDLLDDIGELVLEKGGVVRVIPSDRMPTMTGIAAIFRF</sequence>
<reference evidence="1" key="1">
    <citation type="submission" date="2008-06" db="EMBL/GenBank/DDBJ databases">
        <title>Complete sequence of chromosome of Prosthecochloris aestuarii DSM 271.</title>
        <authorList>
            <consortium name="US DOE Joint Genome Institute"/>
            <person name="Lucas S."/>
            <person name="Copeland A."/>
            <person name="Lapidus A."/>
            <person name="Glavina del Rio T."/>
            <person name="Dalin E."/>
            <person name="Tice H."/>
            <person name="Bruce D."/>
            <person name="Goodwin L."/>
            <person name="Pitluck S."/>
            <person name="Schmutz J."/>
            <person name="Larimer F."/>
            <person name="Land M."/>
            <person name="Hauser L."/>
            <person name="Kyrpides N."/>
            <person name="Anderson I."/>
            <person name="Liu Z."/>
            <person name="Li T."/>
            <person name="Zhao F."/>
            <person name="Overmann J."/>
            <person name="Bryant D.A."/>
            <person name="Richardson P."/>
        </authorList>
    </citation>
    <scope>NUCLEOTIDE SEQUENCE [LARGE SCALE GENOMIC DNA]</scope>
    <source>
        <strain evidence="1">DSM 271</strain>
    </source>
</reference>
<organism evidence="1 2">
    <name type="scientific">Prosthecochloris aestuarii (strain DSM 271 / SK 413)</name>
    <dbReference type="NCBI Taxonomy" id="290512"/>
    <lineage>
        <taxon>Bacteria</taxon>
        <taxon>Pseudomonadati</taxon>
        <taxon>Chlorobiota</taxon>
        <taxon>Chlorobiia</taxon>
        <taxon>Chlorobiales</taxon>
        <taxon>Chlorobiaceae</taxon>
        <taxon>Prosthecochloris</taxon>
    </lineage>
</organism>
<proteinExistence type="predicted"/>
<dbReference type="eggNOG" id="COG1537">
    <property type="taxonomic scope" value="Bacteria"/>
</dbReference>
<name>B4S3B5_PROA2</name>
<dbReference type="AlphaFoldDB" id="B4S3B5"/>
<dbReference type="STRING" id="290512.Paes_0150"/>
<dbReference type="Proteomes" id="UP000002725">
    <property type="component" value="Chromosome"/>
</dbReference>
<dbReference type="InterPro" id="IPR041289">
    <property type="entry name" value="Bact_RF_family3"/>
</dbReference>